<accession>A0ABS7UMK1</accession>
<keyword evidence="1" id="KW-0812">Transmembrane</keyword>
<gene>
    <name evidence="3" type="ORF">K9V48_02360</name>
</gene>
<sequence>MYCFIIFLESYRIKEIFCMKKLLITILPFLYMVLIWILSSNPADALIETPFSFDDLMKESLHLIEFAILYWLIVFAFMAHNKWSERASLFAAIVAILYGLTDEIHQSFVPARSATLIDFIKDTIGVVVSYLIAKRRYFH</sequence>
<protein>
    <submittedName>
        <fullName evidence="3">VanZ family protein</fullName>
    </submittedName>
</protein>
<name>A0ABS7UMK1_9BACI</name>
<evidence type="ECO:0000313" key="3">
    <source>
        <dbReference type="EMBL" id="MBZ5749109.1"/>
    </source>
</evidence>
<feature type="transmembrane region" description="Helical" evidence="1">
    <location>
        <begin position="60"/>
        <end position="79"/>
    </location>
</feature>
<dbReference type="RefSeq" id="WP_224136571.1">
    <property type="nucleotide sequence ID" value="NZ_JAIQUM010000003.1"/>
</dbReference>
<dbReference type="InterPro" id="IPR006976">
    <property type="entry name" value="VanZ-like"/>
</dbReference>
<feature type="domain" description="VanZ-like" evidence="2">
    <location>
        <begin position="2"/>
        <end position="134"/>
    </location>
</feature>
<comment type="caution">
    <text evidence="3">The sequence shown here is derived from an EMBL/GenBank/DDBJ whole genome shotgun (WGS) entry which is preliminary data.</text>
</comment>
<feature type="transmembrane region" description="Helical" evidence="1">
    <location>
        <begin position="22"/>
        <end position="40"/>
    </location>
</feature>
<organism evidence="3 4">
    <name type="scientific">Metabacillus rhizolycopersici</name>
    <dbReference type="NCBI Taxonomy" id="2875709"/>
    <lineage>
        <taxon>Bacteria</taxon>
        <taxon>Bacillati</taxon>
        <taxon>Bacillota</taxon>
        <taxon>Bacilli</taxon>
        <taxon>Bacillales</taxon>
        <taxon>Bacillaceae</taxon>
        <taxon>Metabacillus</taxon>
    </lineage>
</organism>
<keyword evidence="1" id="KW-1133">Transmembrane helix</keyword>
<dbReference type="NCBIfam" id="NF037970">
    <property type="entry name" value="vanZ_1"/>
    <property type="match status" value="1"/>
</dbReference>
<reference evidence="3" key="1">
    <citation type="submission" date="2024-05" db="EMBL/GenBank/DDBJ databases">
        <title>Metabacillus sp. nov., isolated from the rhizosphere soil of tomato plants.</title>
        <authorList>
            <person name="Ma R."/>
        </authorList>
    </citation>
    <scope>NUCLEOTIDE SEQUENCE</scope>
    <source>
        <strain evidence="3">DBTR6</strain>
    </source>
</reference>
<proteinExistence type="predicted"/>
<dbReference type="Proteomes" id="UP001165287">
    <property type="component" value="Unassembled WGS sequence"/>
</dbReference>
<dbReference type="EMBL" id="JAIQUM010000003">
    <property type="protein sequence ID" value="MBZ5749109.1"/>
    <property type="molecule type" value="Genomic_DNA"/>
</dbReference>
<evidence type="ECO:0000259" key="2">
    <source>
        <dbReference type="Pfam" id="PF04892"/>
    </source>
</evidence>
<evidence type="ECO:0000256" key="1">
    <source>
        <dbReference type="SAM" id="Phobius"/>
    </source>
</evidence>
<keyword evidence="1" id="KW-0472">Membrane</keyword>
<dbReference type="Pfam" id="PF04892">
    <property type="entry name" value="VanZ"/>
    <property type="match status" value="1"/>
</dbReference>
<evidence type="ECO:0000313" key="4">
    <source>
        <dbReference type="Proteomes" id="UP001165287"/>
    </source>
</evidence>
<keyword evidence="4" id="KW-1185">Reference proteome</keyword>